<reference evidence="1" key="2">
    <citation type="submission" date="2021-12" db="EMBL/GenBank/DDBJ databases">
        <title>Resequencing data analysis of finger millet.</title>
        <authorList>
            <person name="Hatakeyama M."/>
            <person name="Aluri S."/>
            <person name="Balachadran M.T."/>
            <person name="Sivarajan S.R."/>
            <person name="Poveda L."/>
            <person name="Shimizu-Inatsugi R."/>
            <person name="Schlapbach R."/>
            <person name="Sreeman S.M."/>
            <person name="Shimizu K.K."/>
        </authorList>
    </citation>
    <scope>NUCLEOTIDE SEQUENCE</scope>
</reference>
<organism evidence="1 2">
    <name type="scientific">Eleusine coracana subsp. coracana</name>
    <dbReference type="NCBI Taxonomy" id="191504"/>
    <lineage>
        <taxon>Eukaryota</taxon>
        <taxon>Viridiplantae</taxon>
        <taxon>Streptophyta</taxon>
        <taxon>Embryophyta</taxon>
        <taxon>Tracheophyta</taxon>
        <taxon>Spermatophyta</taxon>
        <taxon>Magnoliopsida</taxon>
        <taxon>Liliopsida</taxon>
        <taxon>Poales</taxon>
        <taxon>Poaceae</taxon>
        <taxon>PACMAD clade</taxon>
        <taxon>Chloridoideae</taxon>
        <taxon>Cynodonteae</taxon>
        <taxon>Eleusininae</taxon>
        <taxon>Eleusine</taxon>
    </lineage>
</organism>
<keyword evidence="2" id="KW-1185">Reference proteome</keyword>
<reference evidence="1" key="1">
    <citation type="journal article" date="2018" name="DNA Res.">
        <title>Multiple hybrid de novo genome assembly of finger millet, an orphan allotetraploid crop.</title>
        <authorList>
            <person name="Hatakeyama M."/>
            <person name="Aluri S."/>
            <person name="Balachadran M.T."/>
            <person name="Sivarajan S.R."/>
            <person name="Patrignani A."/>
            <person name="Gruter S."/>
            <person name="Poveda L."/>
            <person name="Shimizu-Inatsugi R."/>
            <person name="Baeten J."/>
            <person name="Francoijs K.J."/>
            <person name="Nataraja K.N."/>
            <person name="Reddy Y.A.N."/>
            <person name="Phadnis S."/>
            <person name="Ravikumar R.L."/>
            <person name="Schlapbach R."/>
            <person name="Sreeman S.M."/>
            <person name="Shimizu K.K."/>
        </authorList>
    </citation>
    <scope>NUCLEOTIDE SEQUENCE</scope>
</reference>
<proteinExistence type="predicted"/>
<comment type="caution">
    <text evidence="1">The sequence shown here is derived from an EMBL/GenBank/DDBJ whole genome shotgun (WGS) entry which is preliminary data.</text>
</comment>
<dbReference type="AlphaFoldDB" id="A0AAV5EQL6"/>
<sequence>MNDVNNLEIRDGALPQIDGLYVVTLPNLNKIPQGLESLRSLKKLWLLYLHQDFTSQWNGYGMQQKMQYVPELHI</sequence>
<dbReference type="EMBL" id="BQKI01000077">
    <property type="protein sequence ID" value="GJN24891.1"/>
    <property type="molecule type" value="Genomic_DNA"/>
</dbReference>
<evidence type="ECO:0000313" key="2">
    <source>
        <dbReference type="Proteomes" id="UP001054889"/>
    </source>
</evidence>
<accession>A0AAV5EQL6</accession>
<gene>
    <name evidence="1" type="primary">gb12665</name>
    <name evidence="1" type="ORF">PR202_gb12665</name>
</gene>
<dbReference type="Proteomes" id="UP001054889">
    <property type="component" value="Unassembled WGS sequence"/>
</dbReference>
<evidence type="ECO:0000313" key="1">
    <source>
        <dbReference type="EMBL" id="GJN24891.1"/>
    </source>
</evidence>
<protein>
    <submittedName>
        <fullName evidence="1">Uncharacterized protein</fullName>
    </submittedName>
</protein>
<name>A0AAV5EQL6_ELECO</name>